<evidence type="ECO:0000256" key="1">
    <source>
        <dbReference type="SAM" id="MobiDB-lite"/>
    </source>
</evidence>
<sequence>MKSCTPTVSPPESLSQVASDLVHHIPRLFDWLRNLQEEEAGLDGKRSSTLTRQLGESKPTHSTPPNRSTRTLPSQRRTSVSVDVVEKEDRSAHLDADTETQVKSFTPTESFSSAMLVKSKRKGMIFLTKERHSDVVLEKRDSQHVILLNLS</sequence>
<name>A0A0D0E3V4_9AGAM</name>
<accession>A0A0D0E3V4</accession>
<reference evidence="3" key="2">
    <citation type="submission" date="2015-01" db="EMBL/GenBank/DDBJ databases">
        <title>Evolutionary Origins and Diversification of the Mycorrhizal Mutualists.</title>
        <authorList>
            <consortium name="DOE Joint Genome Institute"/>
            <consortium name="Mycorrhizal Genomics Consortium"/>
            <person name="Kohler A."/>
            <person name="Kuo A."/>
            <person name="Nagy L.G."/>
            <person name="Floudas D."/>
            <person name="Copeland A."/>
            <person name="Barry K.W."/>
            <person name="Cichocki N."/>
            <person name="Veneault-Fourrey C."/>
            <person name="LaButti K."/>
            <person name="Lindquist E.A."/>
            <person name="Lipzen A."/>
            <person name="Lundell T."/>
            <person name="Morin E."/>
            <person name="Murat C."/>
            <person name="Riley R."/>
            <person name="Ohm R."/>
            <person name="Sun H."/>
            <person name="Tunlid A."/>
            <person name="Henrissat B."/>
            <person name="Grigoriev I.V."/>
            <person name="Hibbett D.S."/>
            <person name="Martin F."/>
        </authorList>
    </citation>
    <scope>NUCLEOTIDE SEQUENCE [LARGE SCALE GENOMIC DNA]</scope>
    <source>
        <strain evidence="3">Ve08.2h10</strain>
    </source>
</reference>
<dbReference type="HOGENOM" id="CLU_1732066_0_0_1"/>
<proteinExistence type="predicted"/>
<feature type="compositionally biased region" description="Basic and acidic residues" evidence="1">
    <location>
        <begin position="84"/>
        <end position="96"/>
    </location>
</feature>
<dbReference type="EMBL" id="KN825026">
    <property type="protein sequence ID" value="KIK95699.1"/>
    <property type="molecule type" value="Genomic_DNA"/>
</dbReference>
<keyword evidence="3" id="KW-1185">Reference proteome</keyword>
<evidence type="ECO:0000313" key="3">
    <source>
        <dbReference type="Proteomes" id="UP000054538"/>
    </source>
</evidence>
<protein>
    <submittedName>
        <fullName evidence="2">Uncharacterized protein</fullName>
    </submittedName>
</protein>
<organism evidence="2 3">
    <name type="scientific">Paxillus rubicundulus Ve08.2h10</name>
    <dbReference type="NCBI Taxonomy" id="930991"/>
    <lineage>
        <taxon>Eukaryota</taxon>
        <taxon>Fungi</taxon>
        <taxon>Dikarya</taxon>
        <taxon>Basidiomycota</taxon>
        <taxon>Agaricomycotina</taxon>
        <taxon>Agaricomycetes</taxon>
        <taxon>Agaricomycetidae</taxon>
        <taxon>Boletales</taxon>
        <taxon>Paxilineae</taxon>
        <taxon>Paxillaceae</taxon>
        <taxon>Paxillus</taxon>
    </lineage>
</organism>
<dbReference type="InParanoid" id="A0A0D0E3V4"/>
<gene>
    <name evidence="2" type="ORF">PAXRUDRAFT_365911</name>
</gene>
<dbReference type="AlphaFoldDB" id="A0A0D0E3V4"/>
<dbReference type="Proteomes" id="UP000054538">
    <property type="component" value="Unassembled WGS sequence"/>
</dbReference>
<feature type="compositionally biased region" description="Polar residues" evidence="1">
    <location>
        <begin position="47"/>
        <end position="81"/>
    </location>
</feature>
<reference evidence="2 3" key="1">
    <citation type="submission" date="2014-04" db="EMBL/GenBank/DDBJ databases">
        <authorList>
            <consortium name="DOE Joint Genome Institute"/>
            <person name="Kuo A."/>
            <person name="Kohler A."/>
            <person name="Jargeat P."/>
            <person name="Nagy L.G."/>
            <person name="Floudas D."/>
            <person name="Copeland A."/>
            <person name="Barry K.W."/>
            <person name="Cichocki N."/>
            <person name="Veneault-Fourrey C."/>
            <person name="LaButti K."/>
            <person name="Lindquist E.A."/>
            <person name="Lipzen A."/>
            <person name="Lundell T."/>
            <person name="Morin E."/>
            <person name="Murat C."/>
            <person name="Sun H."/>
            <person name="Tunlid A."/>
            <person name="Henrissat B."/>
            <person name="Grigoriev I.V."/>
            <person name="Hibbett D.S."/>
            <person name="Martin F."/>
            <person name="Nordberg H.P."/>
            <person name="Cantor M.N."/>
            <person name="Hua S.X."/>
        </authorList>
    </citation>
    <scope>NUCLEOTIDE SEQUENCE [LARGE SCALE GENOMIC DNA]</scope>
    <source>
        <strain evidence="2 3">Ve08.2h10</strain>
    </source>
</reference>
<feature type="region of interest" description="Disordered" evidence="1">
    <location>
        <begin position="40"/>
        <end position="100"/>
    </location>
</feature>
<evidence type="ECO:0000313" key="2">
    <source>
        <dbReference type="EMBL" id="KIK95699.1"/>
    </source>
</evidence>